<dbReference type="Proteomes" id="UP001642540">
    <property type="component" value="Unassembled WGS sequence"/>
</dbReference>
<feature type="transmembrane region" description="Helical" evidence="1">
    <location>
        <begin position="76"/>
        <end position="95"/>
    </location>
</feature>
<evidence type="ECO:0000313" key="2">
    <source>
        <dbReference type="EMBL" id="CAL8146607.1"/>
    </source>
</evidence>
<evidence type="ECO:0000256" key="1">
    <source>
        <dbReference type="SAM" id="Phobius"/>
    </source>
</evidence>
<sequence length="228" mass="26153">MYNFKLYIFICRRLENTFNFLDFKCNHYNLTNLSIFERKFCNIHKTTKPYNNTLPSPLPWVTIHGKRPKTHIHRFGTLRSVLVLFGIVYLLWRMLNCIWNCAKLPINQVIQQEQNRLNANSNLINHNPTYHSTGIVIPPENFLLGTSNALVTTTVISIPSAPITSRINFGGPSLIPTLGTSQLGSPPRYCDLEEPPPEYPPPPTYSDCIFIILREASSRLLSHLFNLK</sequence>
<reference evidence="2 3" key="1">
    <citation type="submission" date="2024-08" db="EMBL/GenBank/DDBJ databases">
        <authorList>
            <person name="Cucini C."/>
            <person name="Frati F."/>
        </authorList>
    </citation>
    <scope>NUCLEOTIDE SEQUENCE [LARGE SCALE GENOMIC DNA]</scope>
</reference>
<protein>
    <submittedName>
        <fullName evidence="2">Uncharacterized protein</fullName>
    </submittedName>
</protein>
<gene>
    <name evidence="2" type="ORF">ODALV1_LOCUS30870</name>
</gene>
<keyword evidence="1" id="KW-1133">Transmembrane helix</keyword>
<organism evidence="2 3">
    <name type="scientific">Orchesella dallaii</name>
    <dbReference type="NCBI Taxonomy" id="48710"/>
    <lineage>
        <taxon>Eukaryota</taxon>
        <taxon>Metazoa</taxon>
        <taxon>Ecdysozoa</taxon>
        <taxon>Arthropoda</taxon>
        <taxon>Hexapoda</taxon>
        <taxon>Collembola</taxon>
        <taxon>Entomobryomorpha</taxon>
        <taxon>Entomobryoidea</taxon>
        <taxon>Orchesellidae</taxon>
        <taxon>Orchesellinae</taxon>
        <taxon>Orchesella</taxon>
    </lineage>
</organism>
<proteinExistence type="predicted"/>
<comment type="caution">
    <text evidence="2">The sequence shown here is derived from an EMBL/GenBank/DDBJ whole genome shotgun (WGS) entry which is preliminary data.</text>
</comment>
<dbReference type="EMBL" id="CAXLJM020000164">
    <property type="protein sequence ID" value="CAL8146607.1"/>
    <property type="molecule type" value="Genomic_DNA"/>
</dbReference>
<accession>A0ABP1S7X5</accession>
<evidence type="ECO:0000313" key="3">
    <source>
        <dbReference type="Proteomes" id="UP001642540"/>
    </source>
</evidence>
<keyword evidence="1" id="KW-0812">Transmembrane</keyword>
<keyword evidence="3" id="KW-1185">Reference proteome</keyword>
<keyword evidence="1" id="KW-0472">Membrane</keyword>
<name>A0ABP1S7X5_9HEXA</name>